<dbReference type="AlphaFoldDB" id="A0A6G1S4N0"/>
<evidence type="ECO:0000256" key="1">
    <source>
        <dbReference type="ARBA" id="ARBA00004123"/>
    </source>
</evidence>
<protein>
    <submittedName>
        <fullName evidence="6">DNA replication complex GINS protein PSF2</fullName>
    </submittedName>
</protein>
<evidence type="ECO:0000256" key="2">
    <source>
        <dbReference type="ARBA" id="ARBA00010565"/>
    </source>
</evidence>
<sequence>MDFCEFLGEDELIEIVPSFSYGLLNLIKGDFGPFIPGTPTRVPVWMALNLYRQQKCKINLPQWLLDLGSLLEEQKNSPNLIKMPCDHWREVVKLLASHNVPMPHEQINALVERREAILRKSIDSLLDQVVNLDEDQISQVLIKNITKFELTTLKRVILPNLAVSKNIQKFQ</sequence>
<dbReference type="Pfam" id="PF25005">
    <property type="entry name" value="PSF2_N"/>
    <property type="match status" value="1"/>
</dbReference>
<evidence type="ECO:0000313" key="6">
    <source>
        <dbReference type="EMBL" id="MDE44922.1"/>
    </source>
</evidence>
<evidence type="ECO:0000256" key="3">
    <source>
        <dbReference type="ARBA" id="ARBA00022705"/>
    </source>
</evidence>
<dbReference type="PANTHER" id="PTHR12772">
    <property type="entry name" value="DNA REPLICATION COMPLEX GINS PROTEIN PSF2"/>
    <property type="match status" value="1"/>
</dbReference>
<dbReference type="GO" id="GO:0000811">
    <property type="term" value="C:GINS complex"/>
    <property type="evidence" value="ECO:0007669"/>
    <property type="project" value="TreeGrafter"/>
</dbReference>
<dbReference type="InterPro" id="IPR007257">
    <property type="entry name" value="GINS_Psf2"/>
</dbReference>
<dbReference type="Gene3D" id="1.20.58.1020">
    <property type="match status" value="1"/>
</dbReference>
<dbReference type="InterPro" id="IPR056784">
    <property type="entry name" value="PSF2_N"/>
</dbReference>
<dbReference type="InterPro" id="IPR036224">
    <property type="entry name" value="GINS_bundle-like_dom_sf"/>
</dbReference>
<dbReference type="GO" id="GO:0006260">
    <property type="term" value="P:DNA replication"/>
    <property type="evidence" value="ECO:0007669"/>
    <property type="project" value="UniProtKB-KW"/>
</dbReference>
<name>A0A6G1S4N0_9ACAR</name>
<organism evidence="6">
    <name type="scientific">Aceria tosichella</name>
    <name type="common">wheat curl mite</name>
    <dbReference type="NCBI Taxonomy" id="561515"/>
    <lineage>
        <taxon>Eukaryota</taxon>
        <taxon>Metazoa</taxon>
        <taxon>Ecdysozoa</taxon>
        <taxon>Arthropoda</taxon>
        <taxon>Chelicerata</taxon>
        <taxon>Arachnida</taxon>
        <taxon>Acari</taxon>
        <taxon>Acariformes</taxon>
        <taxon>Trombidiformes</taxon>
        <taxon>Prostigmata</taxon>
        <taxon>Eupodina</taxon>
        <taxon>Eriophyoidea</taxon>
        <taxon>Eriophyidae</taxon>
        <taxon>Eriophyinae</taxon>
        <taxon>Aceriini</taxon>
        <taxon>Aceria</taxon>
    </lineage>
</organism>
<dbReference type="SUPFAM" id="SSF158573">
    <property type="entry name" value="GINS helical bundle-like"/>
    <property type="match status" value="1"/>
</dbReference>
<dbReference type="EMBL" id="GGYP01000151">
    <property type="protein sequence ID" value="MDE44922.1"/>
    <property type="molecule type" value="Transcribed_RNA"/>
</dbReference>
<keyword evidence="4" id="KW-0539">Nucleus</keyword>
<dbReference type="CDD" id="cd21694">
    <property type="entry name" value="GINS_B_Psf2"/>
    <property type="match status" value="1"/>
</dbReference>
<dbReference type="SUPFAM" id="SSF160059">
    <property type="entry name" value="PriA/YqbF domain"/>
    <property type="match status" value="1"/>
</dbReference>
<evidence type="ECO:0000256" key="4">
    <source>
        <dbReference type="ARBA" id="ARBA00023242"/>
    </source>
</evidence>
<dbReference type="FunFam" id="3.40.5.50:FF:000001">
    <property type="entry name" value="DNA replication complex GINS protein PSF2"/>
    <property type="match status" value="1"/>
</dbReference>
<comment type="similarity">
    <text evidence="2">Belongs to the GINS2/PSF2 family.</text>
</comment>
<reference evidence="6" key="1">
    <citation type="submission" date="2018-10" db="EMBL/GenBank/DDBJ databases">
        <title>Transcriptome assembly of Aceria tosichella (Wheat curl mite) Type 2.</title>
        <authorList>
            <person name="Scully E.D."/>
            <person name="Geib S.M."/>
            <person name="Palmer N.A."/>
            <person name="Gupta A.K."/>
            <person name="Sarath G."/>
            <person name="Tatineni S."/>
        </authorList>
    </citation>
    <scope>NUCLEOTIDE SEQUENCE</scope>
    <source>
        <strain evidence="6">LincolnNE</strain>
    </source>
</reference>
<feature type="domain" description="DNA replication complex GINS protein PSF2 N-terminal" evidence="5">
    <location>
        <begin position="4"/>
        <end position="58"/>
    </location>
</feature>
<proteinExistence type="inferred from homology"/>
<keyword evidence="3" id="KW-0235">DNA replication</keyword>
<gene>
    <name evidence="6" type="primary">Gins2</name>
    <name evidence="6" type="ORF">g.8057</name>
</gene>
<dbReference type="GO" id="GO:0000727">
    <property type="term" value="P:double-strand break repair via break-induced replication"/>
    <property type="evidence" value="ECO:0007669"/>
    <property type="project" value="TreeGrafter"/>
</dbReference>
<evidence type="ECO:0000259" key="5">
    <source>
        <dbReference type="Pfam" id="PF25005"/>
    </source>
</evidence>
<comment type="subcellular location">
    <subcellularLocation>
        <location evidence="1">Nucleus</location>
    </subcellularLocation>
</comment>
<dbReference type="Gene3D" id="3.40.5.50">
    <property type="match status" value="1"/>
</dbReference>
<accession>A0A6G1S4N0</accession>
<dbReference type="PANTHER" id="PTHR12772:SF0">
    <property type="entry name" value="DNA REPLICATION COMPLEX GINS PROTEIN PSF2"/>
    <property type="match status" value="1"/>
</dbReference>